<gene>
    <name evidence="5" type="ORF">B0T11DRAFT_286025</name>
</gene>
<evidence type="ECO:0008006" key="7">
    <source>
        <dbReference type="Google" id="ProtNLM"/>
    </source>
</evidence>
<evidence type="ECO:0000256" key="2">
    <source>
        <dbReference type="ARBA" id="ARBA00007643"/>
    </source>
</evidence>
<keyword evidence="6" id="KW-1185">Reference proteome</keyword>
<feature type="region of interest" description="Disordered" evidence="4">
    <location>
        <begin position="328"/>
        <end position="374"/>
    </location>
</feature>
<organism evidence="5 6">
    <name type="scientific">Plectosphaerella cucumerina</name>
    <dbReference type="NCBI Taxonomy" id="40658"/>
    <lineage>
        <taxon>Eukaryota</taxon>
        <taxon>Fungi</taxon>
        <taxon>Dikarya</taxon>
        <taxon>Ascomycota</taxon>
        <taxon>Pezizomycotina</taxon>
        <taxon>Sordariomycetes</taxon>
        <taxon>Hypocreomycetidae</taxon>
        <taxon>Glomerellales</taxon>
        <taxon>Plectosphaerellaceae</taxon>
        <taxon>Plectosphaerella</taxon>
    </lineage>
</organism>
<dbReference type="Proteomes" id="UP000813385">
    <property type="component" value="Unassembled WGS sequence"/>
</dbReference>
<evidence type="ECO:0000256" key="4">
    <source>
        <dbReference type="SAM" id="MobiDB-lite"/>
    </source>
</evidence>
<feature type="region of interest" description="Disordered" evidence="4">
    <location>
        <begin position="271"/>
        <end position="290"/>
    </location>
</feature>
<feature type="region of interest" description="Disordered" evidence="4">
    <location>
        <begin position="206"/>
        <end position="259"/>
    </location>
</feature>
<evidence type="ECO:0000313" key="6">
    <source>
        <dbReference type="Proteomes" id="UP000813385"/>
    </source>
</evidence>
<feature type="compositionally biased region" description="Low complexity" evidence="4">
    <location>
        <begin position="144"/>
        <end position="169"/>
    </location>
</feature>
<name>A0A8K0TCQ9_9PEZI</name>
<accession>A0A8K0TCQ9</accession>
<feature type="compositionally biased region" description="Polar residues" evidence="4">
    <location>
        <begin position="86"/>
        <end position="112"/>
    </location>
</feature>
<comment type="similarity">
    <text evidence="2">Belongs to the TLS1 family.</text>
</comment>
<dbReference type="PANTHER" id="PTHR13486">
    <property type="entry name" value="TELOMERE LENGTH AND SILENCING PROTEIN 1 TLS1 FAMILY MEMBER"/>
    <property type="match status" value="1"/>
</dbReference>
<sequence>MTPPPETEPSPDAAPAPVVFRSSKKRKANLRQRAPDDLPSDDTTLPSAPPAQTVDELIASASEPSISSALRLRAQHRRPRHKGVGFTSSEQSPAPSSTAERSLIPATQQQPSEDPLGGMTTRFAPQTGLTSQLVNKHMMEYIESKLSTSSRPSSEPESQSQSQSTTKRPPVASPPGGPVLGSAVLQGKLMEIDLGEEARARNIVLTERARRLVDPSAPVSTPETAVQDPSRPAKKPRLDKDGKPWRPRNRRGSQDIARDRLVEEILHESRLDVYEPLPDEEPAPADEDTTADDRLAEEFQREFLDAMALRRQQHAAAVAQRKRNAILAGGTGTRAGPEEDVLRGPKLGGSRSQRSAMRDILLAKEKEKIKSQRR</sequence>
<feature type="compositionally biased region" description="Basic residues" evidence="4">
    <location>
        <begin position="73"/>
        <end position="83"/>
    </location>
</feature>
<feature type="compositionally biased region" description="Low complexity" evidence="4">
    <location>
        <begin position="56"/>
        <end position="70"/>
    </location>
</feature>
<feature type="compositionally biased region" description="Polar residues" evidence="4">
    <location>
        <begin position="123"/>
        <end position="134"/>
    </location>
</feature>
<dbReference type="GO" id="GO:0000398">
    <property type="term" value="P:mRNA splicing, via spliceosome"/>
    <property type="evidence" value="ECO:0007669"/>
    <property type="project" value="TreeGrafter"/>
</dbReference>
<proteinExistence type="inferred from homology"/>
<comment type="subcellular location">
    <subcellularLocation>
        <location evidence="1">Nucleus</location>
    </subcellularLocation>
</comment>
<dbReference type="GO" id="GO:0005681">
    <property type="term" value="C:spliceosomal complex"/>
    <property type="evidence" value="ECO:0007669"/>
    <property type="project" value="TreeGrafter"/>
</dbReference>
<feature type="compositionally biased region" description="Basic and acidic residues" evidence="4">
    <location>
        <begin position="361"/>
        <end position="374"/>
    </location>
</feature>
<evidence type="ECO:0000256" key="3">
    <source>
        <dbReference type="ARBA" id="ARBA00023242"/>
    </source>
</evidence>
<comment type="caution">
    <text evidence="5">The sequence shown here is derived from an EMBL/GenBank/DDBJ whole genome shotgun (WGS) entry which is preliminary data.</text>
</comment>
<evidence type="ECO:0000256" key="1">
    <source>
        <dbReference type="ARBA" id="ARBA00004123"/>
    </source>
</evidence>
<dbReference type="PANTHER" id="PTHR13486:SF2">
    <property type="entry name" value="SPLICING FACTOR C9ORF78"/>
    <property type="match status" value="1"/>
</dbReference>
<dbReference type="EMBL" id="JAGPXD010000004">
    <property type="protein sequence ID" value="KAH7359232.1"/>
    <property type="molecule type" value="Genomic_DNA"/>
</dbReference>
<feature type="compositionally biased region" description="Acidic residues" evidence="4">
    <location>
        <begin position="277"/>
        <end position="290"/>
    </location>
</feature>
<protein>
    <recommendedName>
        <fullName evidence="7">mRNA splicing factor RNA helicase</fullName>
    </recommendedName>
</protein>
<keyword evidence="3" id="KW-0539">Nucleus</keyword>
<dbReference type="AlphaFoldDB" id="A0A8K0TCQ9"/>
<reference evidence="5" key="1">
    <citation type="journal article" date="2021" name="Nat. Commun.">
        <title>Genetic determinants of endophytism in the Arabidopsis root mycobiome.</title>
        <authorList>
            <person name="Mesny F."/>
            <person name="Miyauchi S."/>
            <person name="Thiergart T."/>
            <person name="Pickel B."/>
            <person name="Atanasova L."/>
            <person name="Karlsson M."/>
            <person name="Huettel B."/>
            <person name="Barry K.W."/>
            <person name="Haridas S."/>
            <person name="Chen C."/>
            <person name="Bauer D."/>
            <person name="Andreopoulos W."/>
            <person name="Pangilinan J."/>
            <person name="LaButti K."/>
            <person name="Riley R."/>
            <person name="Lipzen A."/>
            <person name="Clum A."/>
            <person name="Drula E."/>
            <person name="Henrissat B."/>
            <person name="Kohler A."/>
            <person name="Grigoriev I.V."/>
            <person name="Martin F.M."/>
            <person name="Hacquard S."/>
        </authorList>
    </citation>
    <scope>NUCLEOTIDE SEQUENCE</scope>
    <source>
        <strain evidence="5">MPI-CAGE-AT-0016</strain>
    </source>
</reference>
<dbReference type="Pfam" id="PF07052">
    <property type="entry name" value="Hep_59"/>
    <property type="match status" value="1"/>
</dbReference>
<feature type="compositionally biased region" description="Pro residues" evidence="4">
    <location>
        <begin position="1"/>
        <end position="14"/>
    </location>
</feature>
<evidence type="ECO:0000313" key="5">
    <source>
        <dbReference type="EMBL" id="KAH7359232.1"/>
    </source>
</evidence>
<dbReference type="InterPro" id="IPR010756">
    <property type="entry name" value="Tls1-like"/>
</dbReference>
<feature type="region of interest" description="Disordered" evidence="4">
    <location>
        <begin position="1"/>
        <end position="182"/>
    </location>
</feature>
<dbReference type="OrthoDB" id="5627at2759"/>